<evidence type="ECO:0000313" key="1">
    <source>
        <dbReference type="EMBL" id="CAD2132649.1"/>
    </source>
</evidence>
<comment type="caution">
    <text evidence="1">The sequence shown here is derived from an EMBL/GenBank/DDBJ whole genome shotgun (WGS) entry which is preliminary data.</text>
</comment>
<proteinExistence type="predicted"/>
<evidence type="ECO:0000313" key="2">
    <source>
        <dbReference type="Proteomes" id="UP000580250"/>
    </source>
</evidence>
<dbReference type="Proteomes" id="UP000580250">
    <property type="component" value="Unassembled WGS sequence"/>
</dbReference>
<dbReference type="OrthoDB" id="5873488at2759"/>
<dbReference type="AlphaFoldDB" id="A0A6V7TS01"/>
<dbReference type="EMBL" id="CAJEWN010000012">
    <property type="protein sequence ID" value="CAD2132649.1"/>
    <property type="molecule type" value="Genomic_DNA"/>
</dbReference>
<name>A0A6V7TS01_MELEN</name>
<protein>
    <submittedName>
        <fullName evidence="1">Uncharacterized protein</fullName>
    </submittedName>
</protein>
<gene>
    <name evidence="1" type="ORF">MENT_LOCUS3741</name>
</gene>
<sequence length="115" mass="12940">MGNNKNSNKLRLRDTLLNMLGEFVALNKSPEVRLSSASQQFLADAVLEEKRHLDKDHIRHVRSVSSNAVLASPSMGHSQINPSSNSFIHHSDMFLFQQTTNLLIVLVFSHQDCVK</sequence>
<accession>A0A6V7TS01</accession>
<organism evidence="1 2">
    <name type="scientific">Meloidogyne enterolobii</name>
    <name type="common">Root-knot nematode worm</name>
    <name type="synonym">Meloidogyne mayaguensis</name>
    <dbReference type="NCBI Taxonomy" id="390850"/>
    <lineage>
        <taxon>Eukaryota</taxon>
        <taxon>Metazoa</taxon>
        <taxon>Ecdysozoa</taxon>
        <taxon>Nematoda</taxon>
        <taxon>Chromadorea</taxon>
        <taxon>Rhabditida</taxon>
        <taxon>Tylenchina</taxon>
        <taxon>Tylenchomorpha</taxon>
        <taxon>Tylenchoidea</taxon>
        <taxon>Meloidogynidae</taxon>
        <taxon>Meloidogyninae</taxon>
        <taxon>Meloidogyne</taxon>
    </lineage>
</organism>
<reference evidence="1 2" key="1">
    <citation type="submission" date="2020-08" db="EMBL/GenBank/DDBJ databases">
        <authorList>
            <person name="Koutsovoulos G."/>
            <person name="Danchin GJ E."/>
        </authorList>
    </citation>
    <scope>NUCLEOTIDE SEQUENCE [LARGE SCALE GENOMIC DNA]</scope>
</reference>